<dbReference type="GO" id="GO:0016197">
    <property type="term" value="P:endosomal transport"/>
    <property type="evidence" value="ECO:0007669"/>
    <property type="project" value="TreeGrafter"/>
</dbReference>
<gene>
    <name evidence="3" type="ORF">BPAG_LOCUS8852</name>
</gene>
<sequence>MVMRPNFFMLAVKARVWIVFAWIMICYSDTVLFCMLCVPHAYLQEELFDDLICLDEEGESLESSTSENLLETKQKTHHSGMQSESCANHRKKHDNIPRCRFSGVRQMSPRYCFHEKTSDVTRNDFYGDAKSSRVGNTDELTIDRNFLEVDSCEGDDTDFSESGNHSPGKGENRVDVNHVSLTSSMALQIYGDDEDWPYLSGDVDEEAVRLAASLNADVTEAKDDSQQDQWKEWNAMEMEKRTNRWDTQPYCNSNGSSHHSKTPDKLDVFADEKIKEYASTDGYGKRQRLKIFLMDGRCYYCRYAEDALLVQKSAKRTIQFTDLLKILQTNENGIVKVPTYSPVTEYSKRPLRKFSPFASSRERSVVHAHREASHHVVDNEYSRYRRQELVKHHELSGRRDRMERISLFMSSRSRRSSLQTRVGPSLLYSRKTYVPYPNSYRKEDLLKRSSGISGVVIKRSYQIKTQLLDNDAKKKKKVNFENSVHRMECNKVKSDIVPKNPAILPPIASAALPKADEVKALTEEKYAKVKVLNGSVQFSKKPEHEEIPKKKLRWILTTNQFQPGGKESFVEHKNRSYSEAVSALFMEHITGFLEIPTDFQKRGMAKMINERVSTSADIPPTPDSMTVTTHMQQLADNMYNKVAAYLQGQIEDTIAEYKLLKNMNNATSQRYDDMKQVASGVAEKLVQLNSRYESLRPYLQQIDEIDENTRRLEEAANVLERYVTTLETKFREIQRDGASPN</sequence>
<dbReference type="PANTHER" id="PTHR46479:SF1">
    <property type="entry name" value="BIOGENESIS OF LYSOSOME-RELATED ORGANELLES COMPLEX 1 SUBUNIT 2"/>
    <property type="match status" value="1"/>
</dbReference>
<dbReference type="GO" id="GO:0032418">
    <property type="term" value="P:lysosome localization"/>
    <property type="evidence" value="ECO:0007669"/>
    <property type="project" value="TreeGrafter"/>
</dbReference>
<organism evidence="5">
    <name type="scientific">Brugia pahangi</name>
    <name type="common">Filarial nematode worm</name>
    <dbReference type="NCBI Taxonomy" id="6280"/>
    <lineage>
        <taxon>Eukaryota</taxon>
        <taxon>Metazoa</taxon>
        <taxon>Ecdysozoa</taxon>
        <taxon>Nematoda</taxon>
        <taxon>Chromadorea</taxon>
        <taxon>Rhabditida</taxon>
        <taxon>Spirurina</taxon>
        <taxon>Spiruromorpha</taxon>
        <taxon>Filarioidea</taxon>
        <taxon>Onchocercidae</taxon>
        <taxon>Brugia</taxon>
    </lineage>
</organism>
<reference evidence="3 4" key="2">
    <citation type="submission" date="2018-11" db="EMBL/GenBank/DDBJ databases">
        <authorList>
            <consortium name="Pathogen Informatics"/>
        </authorList>
    </citation>
    <scope>NUCLEOTIDE SEQUENCE [LARGE SCALE GENOMIC DNA]</scope>
</reference>
<evidence type="ECO:0000313" key="5">
    <source>
        <dbReference type="WBParaSite" id="BPAG_0000889001-mRNA-1"/>
    </source>
</evidence>
<evidence type="ECO:0000256" key="2">
    <source>
        <dbReference type="SAM" id="MobiDB-lite"/>
    </source>
</evidence>
<comment type="similarity">
    <text evidence="1">Belongs to the BLOC1S2 family.</text>
</comment>
<dbReference type="GO" id="GO:0031083">
    <property type="term" value="C:BLOC-1 complex"/>
    <property type="evidence" value="ECO:0007669"/>
    <property type="project" value="TreeGrafter"/>
</dbReference>
<dbReference type="AlphaFoldDB" id="A0A0N4TKL6"/>
<evidence type="ECO:0000256" key="1">
    <source>
        <dbReference type="ARBA" id="ARBA00008468"/>
    </source>
</evidence>
<keyword evidence="4" id="KW-1185">Reference proteome</keyword>
<dbReference type="STRING" id="6280.A0A0N4TKL6"/>
<dbReference type="GO" id="GO:0043015">
    <property type="term" value="F:gamma-tubulin binding"/>
    <property type="evidence" value="ECO:0007669"/>
    <property type="project" value="TreeGrafter"/>
</dbReference>
<dbReference type="PANTHER" id="PTHR46479">
    <property type="entry name" value="BIOGENESIS OF LYSOSOME-RELATED ORGANELLES COMPLEX 1 SUBUNIT 2"/>
    <property type="match status" value="1"/>
</dbReference>
<feature type="region of interest" description="Disordered" evidence="2">
    <location>
        <begin position="153"/>
        <end position="174"/>
    </location>
</feature>
<protein>
    <submittedName>
        <fullName evidence="5">Diacylglycerol kinase</fullName>
    </submittedName>
</protein>
<reference evidence="5" key="1">
    <citation type="submission" date="2016-04" db="UniProtKB">
        <authorList>
            <consortium name="WormBaseParasite"/>
        </authorList>
    </citation>
    <scope>IDENTIFICATION</scope>
</reference>
<name>A0A0N4TKL6_BRUPA</name>
<dbReference type="GO" id="GO:0000930">
    <property type="term" value="C:gamma-tubulin complex"/>
    <property type="evidence" value="ECO:0007669"/>
    <property type="project" value="TreeGrafter"/>
</dbReference>
<evidence type="ECO:0000313" key="3">
    <source>
        <dbReference type="EMBL" id="VDN90038.1"/>
    </source>
</evidence>
<accession>A0A0N4TKL6</accession>
<dbReference type="EMBL" id="UZAD01013142">
    <property type="protein sequence ID" value="VDN90038.1"/>
    <property type="molecule type" value="Genomic_DNA"/>
</dbReference>
<dbReference type="GO" id="GO:0099078">
    <property type="term" value="C:BORC complex"/>
    <property type="evidence" value="ECO:0007669"/>
    <property type="project" value="TreeGrafter"/>
</dbReference>
<dbReference type="InterPro" id="IPR019269">
    <property type="entry name" value="BLOC1_su2"/>
</dbReference>
<evidence type="ECO:0000313" key="4">
    <source>
        <dbReference type="Proteomes" id="UP000278627"/>
    </source>
</evidence>
<dbReference type="WBParaSite" id="BPAG_0000889001-mRNA-1">
    <property type="protein sequence ID" value="BPAG_0000889001-mRNA-1"/>
    <property type="gene ID" value="BPAG_0000889001"/>
</dbReference>
<dbReference type="Pfam" id="PF10046">
    <property type="entry name" value="BLOC1_2"/>
    <property type="match status" value="1"/>
</dbReference>
<dbReference type="Proteomes" id="UP000278627">
    <property type="component" value="Unassembled WGS sequence"/>
</dbReference>
<proteinExistence type="inferred from homology"/>